<reference evidence="3" key="1">
    <citation type="submission" date="2016-06" db="UniProtKB">
        <authorList>
            <consortium name="WormBaseParasite"/>
        </authorList>
    </citation>
    <scope>IDENTIFICATION</scope>
</reference>
<dbReference type="PANTHER" id="PTHR11480">
    <property type="entry name" value="SAPOSIN-RELATED"/>
    <property type="match status" value="1"/>
</dbReference>
<evidence type="ECO:0000256" key="1">
    <source>
        <dbReference type="ARBA" id="ARBA00023157"/>
    </source>
</evidence>
<name>A0A183B6W9_9TREM</name>
<dbReference type="InterPro" id="IPR011001">
    <property type="entry name" value="Saposin-like"/>
</dbReference>
<proteinExistence type="predicted"/>
<keyword evidence="1" id="KW-1015">Disulfide bond</keyword>
<dbReference type="SUPFAM" id="SSF47862">
    <property type="entry name" value="Saposin"/>
    <property type="match status" value="2"/>
</dbReference>
<dbReference type="GO" id="GO:0006629">
    <property type="term" value="P:lipid metabolic process"/>
    <property type="evidence" value="ECO:0007669"/>
    <property type="project" value="InterPro"/>
</dbReference>
<dbReference type="InterPro" id="IPR008139">
    <property type="entry name" value="SaposinB_dom"/>
</dbReference>
<feature type="domain" description="Saposin B-type" evidence="2">
    <location>
        <begin position="1"/>
        <end position="80"/>
    </location>
</feature>
<dbReference type="PROSITE" id="PS50015">
    <property type="entry name" value="SAP_B"/>
    <property type="match status" value="2"/>
</dbReference>
<sequence length="260" mass="29017">LVKTVQSFVADNATADAIITYLDSAICDNLNDHIRDYCKQTVKVHVPVILQLIEVHLDSKFSTPNQLVSPSNLKLCSGQTTYSWINRPSGRNTFMFTSYGPVPFVHSGTATPDCASCVAVVDQMKERIKDPEMQREIKEDIKREICNTLGFMREVCIRAIDSQFDNMVREIEKVDSQKVCAVFRMCGPKALPIRTQSLLQSNVQAPGLCPLCELVIEKLIDIVVDKSTEASITAALDQVSFIENNEALPTCRMRPVVYIA</sequence>
<dbReference type="Pfam" id="PF05184">
    <property type="entry name" value="SapB_1"/>
    <property type="match status" value="1"/>
</dbReference>
<protein>
    <submittedName>
        <fullName evidence="3">Saposin B-type domain-containing protein</fullName>
    </submittedName>
</protein>
<dbReference type="InterPro" id="IPR007856">
    <property type="entry name" value="SapB_1"/>
</dbReference>
<evidence type="ECO:0000259" key="2">
    <source>
        <dbReference type="PROSITE" id="PS50015"/>
    </source>
</evidence>
<dbReference type="AlphaFoldDB" id="A0A183B6W9"/>
<feature type="domain" description="Saposin B-type" evidence="2">
    <location>
        <begin position="110"/>
        <end position="190"/>
    </location>
</feature>
<dbReference type="WBParaSite" id="ECPE_0001499401-mRNA-1">
    <property type="protein sequence ID" value="ECPE_0001499401-mRNA-1"/>
    <property type="gene ID" value="ECPE_0001499401"/>
</dbReference>
<evidence type="ECO:0000313" key="3">
    <source>
        <dbReference type="WBParaSite" id="ECPE_0001499401-mRNA-1"/>
    </source>
</evidence>
<accession>A0A183B6W9</accession>
<organism evidence="3">
    <name type="scientific">Echinostoma caproni</name>
    <dbReference type="NCBI Taxonomy" id="27848"/>
    <lineage>
        <taxon>Eukaryota</taxon>
        <taxon>Metazoa</taxon>
        <taxon>Spiralia</taxon>
        <taxon>Lophotrochozoa</taxon>
        <taxon>Platyhelminthes</taxon>
        <taxon>Trematoda</taxon>
        <taxon>Digenea</taxon>
        <taxon>Plagiorchiida</taxon>
        <taxon>Echinostomata</taxon>
        <taxon>Echinostomatoidea</taxon>
        <taxon>Echinostomatidae</taxon>
        <taxon>Echinostoma</taxon>
    </lineage>
</organism>
<dbReference type="SMART" id="SM00741">
    <property type="entry name" value="SapB"/>
    <property type="match status" value="1"/>
</dbReference>
<dbReference type="InterPro" id="IPR051428">
    <property type="entry name" value="Sphingo_Act-Surfact_Prot"/>
</dbReference>
<dbReference type="Gene3D" id="1.10.225.10">
    <property type="entry name" value="Saposin-like"/>
    <property type="match status" value="2"/>
</dbReference>